<keyword evidence="1" id="KW-0732">Signal</keyword>
<dbReference type="EMBL" id="BAAFGK010000005">
    <property type="protein sequence ID" value="GAB0058907.1"/>
    <property type="molecule type" value="Genomic_DNA"/>
</dbReference>
<dbReference type="Pfam" id="PF00496">
    <property type="entry name" value="SBP_bac_5"/>
    <property type="match status" value="1"/>
</dbReference>
<dbReference type="InterPro" id="IPR030678">
    <property type="entry name" value="Peptide/Ni-bd"/>
</dbReference>
<reference evidence="4 5" key="1">
    <citation type="submission" date="2024-09" db="EMBL/GenBank/DDBJ databases">
        <title>Draft genome sequence of Candidatus Magnetaquicoccaceae bacterium FCR-1.</title>
        <authorList>
            <person name="Shimoshige H."/>
            <person name="Shimamura S."/>
            <person name="Taoka A."/>
            <person name="Kobayashi H."/>
            <person name="Maekawa T."/>
        </authorList>
    </citation>
    <scope>NUCLEOTIDE SEQUENCE [LARGE SCALE GENOMIC DNA]</scope>
    <source>
        <strain evidence="4 5">FCR-1</strain>
    </source>
</reference>
<keyword evidence="2" id="KW-0472">Membrane</keyword>
<comment type="caution">
    <text evidence="4">The sequence shown here is derived from an EMBL/GenBank/DDBJ whole genome shotgun (WGS) entry which is preliminary data.</text>
</comment>
<dbReference type="Gene3D" id="3.40.190.10">
    <property type="entry name" value="Periplasmic binding protein-like II"/>
    <property type="match status" value="1"/>
</dbReference>
<keyword evidence="2" id="KW-1133">Transmembrane helix</keyword>
<proteinExistence type="predicted"/>
<dbReference type="InterPro" id="IPR039424">
    <property type="entry name" value="SBP_5"/>
</dbReference>
<sequence>MQATLFPFARATPARAFDGQGVKGGSPHHEIIRGFFPIAMRILLLLVAFIFPLASQALAAHGISLDGTLKYPADFKGFDYTSADAKPGGTLNLHAIGGFDKMNPFTLKGSHPDLLSPLVFEHLMVQSMDEPFSQYGLLAQSVEVAGDGLSVTFHLDPEARFSDESPVTAEDVQFSLEVLQSDKAHPFHQSYWRDIVAAEVLSPRSIRFKFRQANRELPLIAGEIPVLSRAFFAKHPFGAEKEMIAPLGTGPYVVEEFSPGKIVTYRRNPKYWGNKRPVNRGLYSFERIVLKFYKDPVVALEGFKAGEFDFMHENNSKQWARDYEGPKFVQKLIKKETLGHKRGAGMQGLIFNLRRPFFQDIRVRKAMVLAFDFEWSNDNLFHGQYTRSTSYFSNSEMAAQGAPPPEELALLEPLRDKLDPAVFGPVQAPPSTTPPHGLRQNLKEAAKLLKEAGWTLGPDKILTDGKGNRLEIEMLLATPAFERILAPYAANLEKLGIALKYRTVDTSLYQSRVHDFDYDMIVNGFGQSQSPGNEQRDMWHSESALIKGSHNRIGIQDPAVDALVEKIIYAKTRQELVTACRALDRVLLAGHYLVPNWHLNYHRIAYWDRFARPATAPLYYQPEDWLLSWWMK</sequence>
<organism evidence="4 5">
    <name type="scientific">Candidatus Magnetaquiglobus chichijimensis</name>
    <dbReference type="NCBI Taxonomy" id="3141448"/>
    <lineage>
        <taxon>Bacteria</taxon>
        <taxon>Pseudomonadati</taxon>
        <taxon>Pseudomonadota</taxon>
        <taxon>Magnetococcia</taxon>
        <taxon>Magnetococcales</taxon>
        <taxon>Candidatus Magnetaquicoccaceae</taxon>
        <taxon>Candidatus Magnetaquiglobus</taxon>
    </lineage>
</organism>
<gene>
    <name evidence="4" type="primary">yejA</name>
    <name evidence="4" type="ORF">SIID45300_03266</name>
</gene>
<dbReference type="PIRSF" id="PIRSF002741">
    <property type="entry name" value="MppA"/>
    <property type="match status" value="1"/>
</dbReference>
<dbReference type="SUPFAM" id="SSF53850">
    <property type="entry name" value="Periplasmic binding protein-like II"/>
    <property type="match status" value="1"/>
</dbReference>
<dbReference type="InterPro" id="IPR000914">
    <property type="entry name" value="SBP_5_dom"/>
</dbReference>
<feature type="domain" description="Solute-binding protein family 5" evidence="3">
    <location>
        <begin position="136"/>
        <end position="541"/>
    </location>
</feature>
<keyword evidence="5" id="KW-1185">Reference proteome</keyword>
<evidence type="ECO:0000256" key="1">
    <source>
        <dbReference type="ARBA" id="ARBA00022729"/>
    </source>
</evidence>
<dbReference type="Gene3D" id="3.10.105.10">
    <property type="entry name" value="Dipeptide-binding Protein, Domain 3"/>
    <property type="match status" value="1"/>
</dbReference>
<evidence type="ECO:0000313" key="4">
    <source>
        <dbReference type="EMBL" id="GAB0058907.1"/>
    </source>
</evidence>
<name>A0ABQ0CDE1_9PROT</name>
<dbReference type="CDD" id="cd08497">
    <property type="entry name" value="MbnE-like"/>
    <property type="match status" value="1"/>
</dbReference>
<dbReference type="PANTHER" id="PTHR30290:SF64">
    <property type="entry name" value="ABC TRANSPORTER PERIPLASMIC BINDING PROTEIN"/>
    <property type="match status" value="1"/>
</dbReference>
<feature type="transmembrane region" description="Helical" evidence="2">
    <location>
        <begin position="32"/>
        <end position="54"/>
    </location>
</feature>
<protein>
    <submittedName>
        <fullName evidence="4">Microcin C transport system substrate-binding protein</fullName>
    </submittedName>
</protein>
<accession>A0ABQ0CDE1</accession>
<evidence type="ECO:0000259" key="3">
    <source>
        <dbReference type="Pfam" id="PF00496"/>
    </source>
</evidence>
<evidence type="ECO:0000256" key="2">
    <source>
        <dbReference type="SAM" id="Phobius"/>
    </source>
</evidence>
<keyword evidence="2" id="KW-0812">Transmembrane</keyword>
<evidence type="ECO:0000313" key="5">
    <source>
        <dbReference type="Proteomes" id="UP001628193"/>
    </source>
</evidence>
<dbReference type="Proteomes" id="UP001628193">
    <property type="component" value="Unassembled WGS sequence"/>
</dbReference>
<dbReference type="PANTHER" id="PTHR30290">
    <property type="entry name" value="PERIPLASMIC BINDING COMPONENT OF ABC TRANSPORTER"/>
    <property type="match status" value="1"/>
</dbReference>